<evidence type="ECO:0000259" key="1">
    <source>
        <dbReference type="Pfam" id="PF08241"/>
    </source>
</evidence>
<dbReference type="GeneID" id="1445839"/>
<dbReference type="RefSeq" id="WP_010866209.1">
    <property type="nucleotide sequence ID" value="NC_000854.2"/>
</dbReference>
<dbReference type="eggNOG" id="arCOG01789">
    <property type="taxonomic scope" value="Archaea"/>
</dbReference>
<dbReference type="EMBL" id="BA000002">
    <property type="protein sequence ID" value="BAA80169.1"/>
    <property type="molecule type" value="Genomic_DNA"/>
</dbReference>
<dbReference type="Gene3D" id="3.40.50.150">
    <property type="entry name" value="Vaccinia Virus protein VP39"/>
    <property type="match status" value="1"/>
</dbReference>
<dbReference type="EnsemblBacteria" id="BAA80169">
    <property type="protein sequence ID" value="BAA80169"/>
    <property type="gene ID" value="APE_1183"/>
</dbReference>
<dbReference type="SUPFAM" id="SSF53335">
    <property type="entry name" value="S-adenosyl-L-methionine-dependent methyltransferases"/>
    <property type="match status" value="1"/>
</dbReference>
<dbReference type="PIR" id="C72589">
    <property type="entry name" value="C72589"/>
</dbReference>
<dbReference type="Proteomes" id="UP000002518">
    <property type="component" value="Chromosome"/>
</dbReference>
<dbReference type="KEGG" id="ape:APE_1183"/>
<evidence type="ECO:0000313" key="2">
    <source>
        <dbReference type="EMBL" id="BAA80169.1"/>
    </source>
</evidence>
<dbReference type="InterPro" id="IPR029063">
    <property type="entry name" value="SAM-dependent_MTases_sf"/>
</dbReference>
<organism evidence="2 3">
    <name type="scientific">Aeropyrum pernix (strain ATCC 700893 / DSM 11879 / JCM 9820 / NBRC 100138 / K1)</name>
    <dbReference type="NCBI Taxonomy" id="272557"/>
    <lineage>
        <taxon>Archaea</taxon>
        <taxon>Thermoproteota</taxon>
        <taxon>Thermoprotei</taxon>
        <taxon>Desulfurococcales</taxon>
        <taxon>Desulfurococcaceae</taxon>
        <taxon>Aeropyrum</taxon>
    </lineage>
</organism>
<dbReference type="InterPro" id="IPR013216">
    <property type="entry name" value="Methyltransf_11"/>
</dbReference>
<dbReference type="STRING" id="272557.APE_1183"/>
<reference evidence="2 3" key="1">
    <citation type="journal article" date="1999" name="DNA Res.">
        <title>Complete genome sequence of an aerobic hyper-thermophilic crenarchaeon, Aeropyrum pernix K1.</title>
        <authorList>
            <person name="Kawarabayasi Y."/>
            <person name="Hino Y."/>
            <person name="Horikawa H."/>
            <person name="Yamazaki S."/>
            <person name="Haikawa Y."/>
            <person name="Jin-no K."/>
            <person name="Takahashi M."/>
            <person name="Sekine M."/>
            <person name="Baba S."/>
            <person name="Ankai A."/>
            <person name="Kosugi H."/>
            <person name="Hosoyama A."/>
            <person name="Fukui S."/>
            <person name="Nagai Y."/>
            <person name="Nishijima K."/>
            <person name="Nakazawa H."/>
            <person name="Takamiya M."/>
            <person name="Masuda S."/>
            <person name="Funahashi T."/>
            <person name="Tanaka T."/>
            <person name="Kudoh Y."/>
            <person name="Yamazaki J."/>
            <person name="Kushida N."/>
            <person name="Oguchi A."/>
            <person name="Aoki K."/>
            <person name="Kubota K."/>
            <person name="Nakamura Y."/>
            <person name="Nomura N."/>
            <person name="Sako Y."/>
            <person name="Kikuchi H."/>
        </authorList>
    </citation>
    <scope>NUCLEOTIDE SEQUENCE [LARGE SCALE GENOMIC DNA]</scope>
    <source>
        <strain evidence="3">ATCC 700893 / DSM 11879 / JCM 9820 / NBRC 100138 / K1</strain>
    </source>
</reference>
<name>Q9YCS8_AERPE</name>
<keyword evidence="3" id="KW-1185">Reference proteome</keyword>
<dbReference type="Pfam" id="PF08241">
    <property type="entry name" value="Methyltransf_11"/>
    <property type="match status" value="1"/>
</dbReference>
<sequence>MHLSAYFFAIGVLKRLNKFLKTNRPVNLLEGGSFNVNGSVRDWVTYNIANVNYIGLDLHEQKGYVDLISNVEKLPFRSESFDIVISTEVLEHVHNWRSAICEIKRVLKVGGILVLTTRGPGFPLHAYPHDYWRFDIEDFKKIFSDMRVIELQEDPMAPGVFVAAIKKSSEIKCPKIPIYSMVFCKKVSELPPLNARPQRCFQDIAEQRNEFLSKLNKMAKRPINYMRLFLYGYEPLVIPELLQLAEKCHVSTSFIECNSLRLAKKDLHFYIVSLIKGSKTSRTFYKILKFRYRIQRLFLLPFRSIHHLI</sequence>
<dbReference type="GO" id="GO:0008757">
    <property type="term" value="F:S-adenosylmethionine-dependent methyltransferase activity"/>
    <property type="evidence" value="ECO:0007669"/>
    <property type="project" value="InterPro"/>
</dbReference>
<feature type="domain" description="Methyltransferase type 11" evidence="1">
    <location>
        <begin position="67"/>
        <end position="115"/>
    </location>
</feature>
<evidence type="ECO:0000313" key="3">
    <source>
        <dbReference type="Proteomes" id="UP000002518"/>
    </source>
</evidence>
<dbReference type="PATRIC" id="fig|272557.25.peg.813"/>
<proteinExistence type="predicted"/>
<accession>Q9YCS8</accession>
<dbReference type="CDD" id="cd02440">
    <property type="entry name" value="AdoMet_MTases"/>
    <property type="match status" value="1"/>
</dbReference>
<protein>
    <recommendedName>
        <fullName evidence="1">Methyltransferase type 11 domain-containing protein</fullName>
    </recommendedName>
</protein>
<dbReference type="AlphaFoldDB" id="Q9YCS8"/>
<gene>
    <name evidence="2" type="ordered locus">APE_1183</name>
</gene>